<dbReference type="EMBL" id="JAHRIQ010047200">
    <property type="protein sequence ID" value="MEQ2236311.1"/>
    <property type="molecule type" value="Genomic_DNA"/>
</dbReference>
<comment type="caution">
    <text evidence="1">The sequence shown here is derived from an EMBL/GenBank/DDBJ whole genome shotgun (WGS) entry which is preliminary data.</text>
</comment>
<proteinExistence type="predicted"/>
<sequence length="150" mass="17556">MKLDNVVNMNRNAPEIRFFEPEKLLNFCVLKLFLSARAAIYQIFPFKPLYQCFSEFITSFKTKKLLFFSSKSKTDVSFLHVCIEKHTRGAVKKCLFHYLTLLIRLRDEKQTPSLCCTPTERSAVFNAASFQYFHPAAEDKRSFLSHFHAK</sequence>
<organism evidence="1 2">
    <name type="scientific">Ilyodon furcidens</name>
    <name type="common">goldbreast splitfin</name>
    <dbReference type="NCBI Taxonomy" id="33524"/>
    <lineage>
        <taxon>Eukaryota</taxon>
        <taxon>Metazoa</taxon>
        <taxon>Chordata</taxon>
        <taxon>Craniata</taxon>
        <taxon>Vertebrata</taxon>
        <taxon>Euteleostomi</taxon>
        <taxon>Actinopterygii</taxon>
        <taxon>Neopterygii</taxon>
        <taxon>Teleostei</taxon>
        <taxon>Neoteleostei</taxon>
        <taxon>Acanthomorphata</taxon>
        <taxon>Ovalentaria</taxon>
        <taxon>Atherinomorphae</taxon>
        <taxon>Cyprinodontiformes</taxon>
        <taxon>Goodeidae</taxon>
        <taxon>Ilyodon</taxon>
    </lineage>
</organism>
<evidence type="ECO:0000313" key="1">
    <source>
        <dbReference type="EMBL" id="MEQ2236311.1"/>
    </source>
</evidence>
<accession>A0ABV0TU12</accession>
<protein>
    <submittedName>
        <fullName evidence="1">Uncharacterized protein</fullName>
    </submittedName>
</protein>
<reference evidence="1 2" key="1">
    <citation type="submission" date="2021-06" db="EMBL/GenBank/DDBJ databases">
        <authorList>
            <person name="Palmer J.M."/>
        </authorList>
    </citation>
    <scope>NUCLEOTIDE SEQUENCE [LARGE SCALE GENOMIC DNA]</scope>
    <source>
        <strain evidence="2">if_2019</strain>
        <tissue evidence="1">Muscle</tissue>
    </source>
</reference>
<name>A0ABV0TU12_9TELE</name>
<evidence type="ECO:0000313" key="2">
    <source>
        <dbReference type="Proteomes" id="UP001482620"/>
    </source>
</evidence>
<gene>
    <name evidence="1" type="ORF">ILYODFUR_011383</name>
</gene>
<dbReference type="Proteomes" id="UP001482620">
    <property type="component" value="Unassembled WGS sequence"/>
</dbReference>
<keyword evidence="2" id="KW-1185">Reference proteome</keyword>